<reference evidence="1" key="3">
    <citation type="submission" date="2025-09" db="UniProtKB">
        <authorList>
            <consortium name="Ensembl"/>
        </authorList>
    </citation>
    <scope>IDENTIFICATION</scope>
</reference>
<sequence>MNTEDVVEKREPSYTVGRNVNWCNHYGKQYGVFLKKLNIELPYDPAFLLLGIYSEKTIIQKDTRTPLFTVALFTIAKTWKPLKYVSTEEWIKEIWYIHTMEYYSAIKRMK</sequence>
<evidence type="ECO:0000313" key="2">
    <source>
        <dbReference type="Proteomes" id="UP000008227"/>
    </source>
</evidence>
<dbReference type="Proteomes" id="UP000008227">
    <property type="component" value="Chromosome 2"/>
</dbReference>
<reference evidence="1" key="1">
    <citation type="journal article" date="2020" name="Gigascience">
        <title>An improved pig reference genome sequence to enable pig genetics and genomics research.</title>
        <authorList>
            <person name="Warr A."/>
            <person name="Affara N."/>
            <person name="Aken B."/>
            <person name="Beiki H."/>
            <person name="Bickhart D.M."/>
            <person name="Billis K."/>
            <person name="Chow W."/>
            <person name="Eory L."/>
            <person name="Finlayson H.A."/>
            <person name="Flicek P."/>
            <person name="Giron C.G."/>
            <person name="Griffin D.K."/>
            <person name="Hall R."/>
            <person name="Hannum G."/>
            <person name="Hourlier T."/>
            <person name="Howe K."/>
            <person name="Hume D.A."/>
            <person name="Izuogu O."/>
            <person name="Kim K."/>
            <person name="Koren S."/>
            <person name="Liu H."/>
            <person name="Manchanda N."/>
            <person name="Martin F.J."/>
            <person name="Nonneman D.J."/>
            <person name="O'Connor R.E."/>
            <person name="Phillippy A.M."/>
            <person name="Rohrer G.A."/>
            <person name="Rosen B.D."/>
            <person name="Rund L.A."/>
            <person name="Sargent C.A."/>
            <person name="Schook L.B."/>
            <person name="Schroeder S.G."/>
            <person name="Schwartz A.S."/>
            <person name="Skinner B.M."/>
            <person name="Talbot R."/>
            <person name="Tseng E."/>
            <person name="Tuggle C.K."/>
            <person name="Watson M."/>
            <person name="Smith T.P.L."/>
            <person name="Archibald A.L."/>
        </authorList>
    </citation>
    <scope>NUCLEOTIDE SEQUENCE [LARGE SCALE GENOMIC DNA]</scope>
    <source>
        <strain evidence="1">Duroc</strain>
    </source>
</reference>
<dbReference type="Ensembl" id="ENSSSCT00000086951.1">
    <property type="protein sequence ID" value="ENSSSCP00000079037.1"/>
    <property type="gene ID" value="ENSSSCG00000051485.1"/>
</dbReference>
<reference evidence="1" key="2">
    <citation type="submission" date="2025-08" db="UniProtKB">
        <authorList>
            <consortium name="Ensembl"/>
        </authorList>
    </citation>
    <scope>IDENTIFICATION</scope>
</reference>
<accession>A0A8W4FI83</accession>
<protein>
    <submittedName>
        <fullName evidence="1">Uncharacterized protein</fullName>
    </submittedName>
</protein>
<name>A0A8W4FI83_PIG</name>
<dbReference type="GeneTree" id="ENSGT01150000286925"/>
<proteinExistence type="predicted"/>
<dbReference type="AlphaFoldDB" id="A0A8W4FI83"/>
<evidence type="ECO:0000313" key="1">
    <source>
        <dbReference type="Ensembl" id="ENSSSCP00000079037.1"/>
    </source>
</evidence>
<organism evidence="1 2">
    <name type="scientific">Sus scrofa</name>
    <name type="common">Pig</name>
    <dbReference type="NCBI Taxonomy" id="9823"/>
    <lineage>
        <taxon>Eukaryota</taxon>
        <taxon>Metazoa</taxon>
        <taxon>Chordata</taxon>
        <taxon>Craniata</taxon>
        <taxon>Vertebrata</taxon>
        <taxon>Euteleostomi</taxon>
        <taxon>Mammalia</taxon>
        <taxon>Eutheria</taxon>
        <taxon>Laurasiatheria</taxon>
        <taxon>Artiodactyla</taxon>
        <taxon>Suina</taxon>
        <taxon>Suidae</taxon>
        <taxon>Sus</taxon>
    </lineage>
</organism>
<keyword evidence="2" id="KW-1185">Reference proteome</keyword>